<dbReference type="PANTHER" id="PTHR10429">
    <property type="entry name" value="DNA-3-METHYLADENINE GLYCOSYLASE"/>
    <property type="match status" value="1"/>
</dbReference>
<sequence>MIEDKWPQHAYTAAARDIAPALLGRYLVHKIGEKILAGRIVETEAYGGMYRRQPDDGSHAFRGLTSRTEPMFWAGGWSYVYLIYGRYCCMNIVTGSKGDAQAVLIRAVEPVSGLDEMLKNRGVSSLCKNLTNGPGKLCQALNIDLRQNKLDLCGDELYVIEPNNARRICTCRSTRINIDYAVKGKYFPWRFYIKGNPYVSRF</sequence>
<dbReference type="NCBIfam" id="TIGR00567">
    <property type="entry name" value="3mg"/>
    <property type="match status" value="1"/>
</dbReference>
<keyword evidence="2 5" id="KW-0227">DNA damage</keyword>
<evidence type="ECO:0000256" key="2">
    <source>
        <dbReference type="ARBA" id="ARBA00022763"/>
    </source>
</evidence>
<organism evidence="6 7">
    <name type="scientific">Megasphaera paucivorans</name>
    <dbReference type="NCBI Taxonomy" id="349095"/>
    <lineage>
        <taxon>Bacteria</taxon>
        <taxon>Bacillati</taxon>
        <taxon>Bacillota</taxon>
        <taxon>Negativicutes</taxon>
        <taxon>Veillonellales</taxon>
        <taxon>Veillonellaceae</taxon>
        <taxon>Megasphaera</taxon>
    </lineage>
</organism>
<dbReference type="STRING" id="349095.SAMN05660299_01850"/>
<evidence type="ECO:0000256" key="1">
    <source>
        <dbReference type="ARBA" id="ARBA00009232"/>
    </source>
</evidence>
<dbReference type="GO" id="GO:0006284">
    <property type="term" value="P:base-excision repair"/>
    <property type="evidence" value="ECO:0007669"/>
    <property type="project" value="InterPro"/>
</dbReference>
<dbReference type="OrthoDB" id="9794313at2"/>
<dbReference type="EC" id="3.2.2.-" evidence="5"/>
<dbReference type="Gene3D" id="3.10.300.10">
    <property type="entry name" value="Methylpurine-DNA glycosylase (MPG)"/>
    <property type="match status" value="1"/>
</dbReference>
<dbReference type="InterPro" id="IPR011034">
    <property type="entry name" value="Formyl_transferase-like_C_sf"/>
</dbReference>
<keyword evidence="7" id="KW-1185">Reference proteome</keyword>
<evidence type="ECO:0000256" key="5">
    <source>
        <dbReference type="HAMAP-Rule" id="MF_00527"/>
    </source>
</evidence>
<dbReference type="AlphaFoldDB" id="A0A1G9XLA2"/>
<dbReference type="PANTHER" id="PTHR10429:SF0">
    <property type="entry name" value="DNA-3-METHYLADENINE GLYCOSYLASE"/>
    <property type="match status" value="1"/>
</dbReference>
<keyword evidence="4 5" id="KW-0234">DNA repair</keyword>
<dbReference type="Pfam" id="PF02245">
    <property type="entry name" value="Pur_DNA_glyco"/>
    <property type="match status" value="1"/>
</dbReference>
<dbReference type="GO" id="GO:0003905">
    <property type="term" value="F:alkylbase DNA N-glycosylase activity"/>
    <property type="evidence" value="ECO:0007669"/>
    <property type="project" value="InterPro"/>
</dbReference>
<dbReference type="RefSeq" id="WP_091650964.1">
    <property type="nucleotide sequence ID" value="NZ_FNHQ01000018.1"/>
</dbReference>
<proteinExistence type="inferred from homology"/>
<dbReference type="EMBL" id="FNHQ01000018">
    <property type="protein sequence ID" value="SDM96975.1"/>
    <property type="molecule type" value="Genomic_DNA"/>
</dbReference>
<accession>A0A1G9XLA2</accession>
<dbReference type="InterPro" id="IPR003180">
    <property type="entry name" value="MPG"/>
</dbReference>
<reference evidence="6 7" key="1">
    <citation type="submission" date="2016-10" db="EMBL/GenBank/DDBJ databases">
        <authorList>
            <person name="de Groot N.N."/>
        </authorList>
    </citation>
    <scope>NUCLEOTIDE SEQUENCE [LARGE SCALE GENOMIC DNA]</scope>
    <source>
        <strain evidence="6 7">DSM 16981</strain>
    </source>
</reference>
<evidence type="ECO:0000313" key="6">
    <source>
        <dbReference type="EMBL" id="SDM96975.1"/>
    </source>
</evidence>
<dbReference type="GO" id="GO:0003677">
    <property type="term" value="F:DNA binding"/>
    <property type="evidence" value="ECO:0007669"/>
    <property type="project" value="InterPro"/>
</dbReference>
<name>A0A1G9XLA2_9FIRM</name>
<dbReference type="CDD" id="cd00540">
    <property type="entry name" value="AAG"/>
    <property type="match status" value="1"/>
</dbReference>
<evidence type="ECO:0000256" key="4">
    <source>
        <dbReference type="ARBA" id="ARBA00023204"/>
    </source>
</evidence>
<dbReference type="InterPro" id="IPR036995">
    <property type="entry name" value="MPG_sf"/>
</dbReference>
<dbReference type="FunFam" id="3.10.300.10:FF:000001">
    <property type="entry name" value="Putative 3-methyladenine DNA glycosylase"/>
    <property type="match status" value="1"/>
</dbReference>
<dbReference type="HAMAP" id="MF_00527">
    <property type="entry name" value="3MGH"/>
    <property type="match status" value="1"/>
</dbReference>
<evidence type="ECO:0000256" key="3">
    <source>
        <dbReference type="ARBA" id="ARBA00022801"/>
    </source>
</evidence>
<comment type="similarity">
    <text evidence="1 5">Belongs to the DNA glycosylase MPG family.</text>
</comment>
<dbReference type="Proteomes" id="UP000199309">
    <property type="component" value="Unassembled WGS sequence"/>
</dbReference>
<protein>
    <recommendedName>
        <fullName evidence="5">Putative 3-methyladenine DNA glycosylase</fullName>
        <ecNumber evidence="5">3.2.2.-</ecNumber>
    </recommendedName>
</protein>
<dbReference type="SUPFAM" id="SSF50486">
    <property type="entry name" value="FMT C-terminal domain-like"/>
    <property type="match status" value="1"/>
</dbReference>
<keyword evidence="3 5" id="KW-0378">Hydrolase</keyword>
<gene>
    <name evidence="6" type="ORF">SAMN05660299_01850</name>
</gene>
<evidence type="ECO:0000313" key="7">
    <source>
        <dbReference type="Proteomes" id="UP000199309"/>
    </source>
</evidence>